<feature type="compositionally biased region" description="Basic and acidic residues" evidence="4">
    <location>
        <begin position="267"/>
        <end position="281"/>
    </location>
</feature>
<feature type="compositionally biased region" description="Low complexity" evidence="4">
    <location>
        <begin position="608"/>
        <end position="621"/>
    </location>
</feature>
<comment type="subcellular location">
    <subcellularLocation>
        <location evidence="1">Nucleus</location>
    </subcellularLocation>
</comment>
<dbReference type="SUPFAM" id="SSF46689">
    <property type="entry name" value="Homeodomain-like"/>
    <property type="match status" value="1"/>
</dbReference>
<evidence type="ECO:0000259" key="5">
    <source>
        <dbReference type="PROSITE" id="PS50090"/>
    </source>
</evidence>
<dbReference type="RefSeq" id="XP_007841250.1">
    <property type="nucleotide sequence ID" value="XM_007843059.1"/>
</dbReference>
<feature type="region of interest" description="Disordered" evidence="4">
    <location>
        <begin position="989"/>
        <end position="1149"/>
    </location>
</feature>
<dbReference type="PANTHER" id="PTHR46380">
    <property type="entry name" value="CYCLIN-D-BINDING MYB-LIKE TRANSCRIPTION FACTOR 1"/>
    <property type="match status" value="1"/>
</dbReference>
<feature type="compositionally biased region" description="Basic and acidic residues" evidence="4">
    <location>
        <begin position="327"/>
        <end position="341"/>
    </location>
</feature>
<dbReference type="CDD" id="cd00167">
    <property type="entry name" value="SANT"/>
    <property type="match status" value="1"/>
</dbReference>
<dbReference type="Proteomes" id="UP000030651">
    <property type="component" value="Unassembled WGS sequence"/>
</dbReference>
<dbReference type="Gene3D" id="1.10.10.60">
    <property type="entry name" value="Homeodomain-like"/>
    <property type="match status" value="1"/>
</dbReference>
<feature type="compositionally biased region" description="Low complexity" evidence="4">
    <location>
        <begin position="430"/>
        <end position="445"/>
    </location>
</feature>
<dbReference type="InterPro" id="IPR051651">
    <property type="entry name" value="DMTF1_DNA-bind_reg"/>
</dbReference>
<dbReference type="Pfam" id="PF13921">
    <property type="entry name" value="Myb_DNA-bind_6"/>
    <property type="match status" value="1"/>
</dbReference>
<feature type="domain" description="Myb-like" evidence="5">
    <location>
        <begin position="770"/>
        <end position="843"/>
    </location>
</feature>
<dbReference type="OMA" id="GIINRHP"/>
<feature type="region of interest" description="Disordered" evidence="4">
    <location>
        <begin position="606"/>
        <end position="625"/>
    </location>
</feature>
<keyword evidence="2" id="KW-0238">DNA-binding</keyword>
<dbReference type="GO" id="GO:0000976">
    <property type="term" value="F:transcription cis-regulatory region binding"/>
    <property type="evidence" value="ECO:0007669"/>
    <property type="project" value="TreeGrafter"/>
</dbReference>
<keyword evidence="7" id="KW-1185">Reference proteome</keyword>
<dbReference type="SMART" id="SM00717">
    <property type="entry name" value="SANT"/>
    <property type="match status" value="2"/>
</dbReference>
<reference evidence="7" key="1">
    <citation type="journal article" date="2015" name="BMC Genomics">
        <title>Genomic and transcriptomic analysis of the endophytic fungus Pestalotiopsis fici reveals its lifestyle and high potential for synthesis of natural products.</title>
        <authorList>
            <person name="Wang X."/>
            <person name="Zhang X."/>
            <person name="Liu L."/>
            <person name="Xiang M."/>
            <person name="Wang W."/>
            <person name="Sun X."/>
            <person name="Che Y."/>
            <person name="Guo L."/>
            <person name="Liu G."/>
            <person name="Guo L."/>
            <person name="Wang C."/>
            <person name="Yin W.B."/>
            <person name="Stadler M."/>
            <person name="Zhang X."/>
            <person name="Liu X."/>
        </authorList>
    </citation>
    <scope>NUCLEOTIDE SEQUENCE [LARGE SCALE GENOMIC DNA]</scope>
    <source>
        <strain evidence="7">W106-1 / CGMCC3.15140</strain>
    </source>
</reference>
<feature type="compositionally biased region" description="Polar residues" evidence="4">
    <location>
        <begin position="42"/>
        <end position="59"/>
    </location>
</feature>
<dbReference type="STRING" id="1229662.W3WK45"/>
<organism evidence="6 7">
    <name type="scientific">Pestalotiopsis fici (strain W106-1 / CGMCC3.15140)</name>
    <dbReference type="NCBI Taxonomy" id="1229662"/>
    <lineage>
        <taxon>Eukaryota</taxon>
        <taxon>Fungi</taxon>
        <taxon>Dikarya</taxon>
        <taxon>Ascomycota</taxon>
        <taxon>Pezizomycotina</taxon>
        <taxon>Sordariomycetes</taxon>
        <taxon>Xylariomycetidae</taxon>
        <taxon>Amphisphaeriales</taxon>
        <taxon>Sporocadaceae</taxon>
        <taxon>Pestalotiopsis</taxon>
    </lineage>
</organism>
<dbReference type="InParanoid" id="W3WK45"/>
<feature type="compositionally biased region" description="Acidic residues" evidence="4">
    <location>
        <begin position="994"/>
        <end position="1006"/>
    </location>
</feature>
<feature type="compositionally biased region" description="Basic and acidic residues" evidence="4">
    <location>
        <begin position="9"/>
        <end position="21"/>
    </location>
</feature>
<feature type="compositionally biased region" description="Basic residues" evidence="4">
    <location>
        <begin position="111"/>
        <end position="123"/>
    </location>
</feature>
<feature type="compositionally biased region" description="Polar residues" evidence="4">
    <location>
        <begin position="1073"/>
        <end position="1093"/>
    </location>
</feature>
<feature type="compositionally biased region" description="Basic residues" evidence="4">
    <location>
        <begin position="1104"/>
        <end position="1120"/>
    </location>
</feature>
<keyword evidence="3" id="KW-0539">Nucleus</keyword>
<feature type="compositionally biased region" description="Basic residues" evidence="4">
    <location>
        <begin position="1056"/>
        <end position="1067"/>
    </location>
</feature>
<dbReference type="PROSITE" id="PS50090">
    <property type="entry name" value="MYB_LIKE"/>
    <property type="match status" value="1"/>
</dbReference>
<feature type="compositionally biased region" description="Acidic residues" evidence="4">
    <location>
        <begin position="1019"/>
        <end position="1029"/>
    </location>
</feature>
<feature type="compositionally biased region" description="Acidic residues" evidence="4">
    <location>
        <begin position="463"/>
        <end position="474"/>
    </location>
</feature>
<evidence type="ECO:0000313" key="6">
    <source>
        <dbReference type="EMBL" id="ETS73532.1"/>
    </source>
</evidence>
<dbReference type="EMBL" id="KI912121">
    <property type="protein sequence ID" value="ETS73532.1"/>
    <property type="molecule type" value="Genomic_DNA"/>
</dbReference>
<evidence type="ECO:0000313" key="7">
    <source>
        <dbReference type="Proteomes" id="UP000030651"/>
    </source>
</evidence>
<dbReference type="KEGG" id="pfy:PFICI_14478"/>
<dbReference type="GO" id="GO:0003700">
    <property type="term" value="F:DNA-binding transcription factor activity"/>
    <property type="evidence" value="ECO:0007669"/>
    <property type="project" value="TreeGrafter"/>
</dbReference>
<protein>
    <recommendedName>
        <fullName evidence="5">Myb-like domain-containing protein</fullName>
    </recommendedName>
</protein>
<dbReference type="eggNOG" id="KOG0051">
    <property type="taxonomic scope" value="Eukaryota"/>
</dbReference>
<dbReference type="GeneID" id="19279491"/>
<feature type="compositionally biased region" description="Low complexity" evidence="4">
    <location>
        <begin position="302"/>
        <end position="318"/>
    </location>
</feature>
<feature type="compositionally biased region" description="Basic residues" evidence="4">
    <location>
        <begin position="63"/>
        <end position="73"/>
    </location>
</feature>
<dbReference type="InterPro" id="IPR001005">
    <property type="entry name" value="SANT/Myb"/>
</dbReference>
<feature type="compositionally biased region" description="Polar residues" evidence="4">
    <location>
        <begin position="525"/>
        <end position="535"/>
    </location>
</feature>
<dbReference type="InterPro" id="IPR009057">
    <property type="entry name" value="Homeodomain-like_sf"/>
</dbReference>
<dbReference type="GO" id="GO:0005634">
    <property type="term" value="C:nucleus"/>
    <property type="evidence" value="ECO:0007669"/>
    <property type="project" value="UniProtKB-SubCell"/>
</dbReference>
<dbReference type="PANTHER" id="PTHR46380:SF2">
    <property type="entry name" value="CYCLIN-D-BINDING MYB-LIKE TRANSCRIPTION FACTOR 1"/>
    <property type="match status" value="1"/>
</dbReference>
<sequence>MGQQASQLERADFDVLHDEHSVSQSPVGDHLRQDTEHDDESSSINTSSQDFAFSSQVPLSPSRKSRPSRKRSRTSIPKFEKSSQSPESAIVKAEPDINSLDQDSEAVSPKAAKRKRGKSKKRQSLTEQGNLEEEDIANGAMAKKTASTTEPMSSMDLDGIKSSPGDGQASSLGDVTDQQQAKRDRKERKKAKKAAKQAEQLRASLLAANPNFGAHDDPESLGQGRQSQMHFDHVADSNVEDGASNEPGRLGSQRSKGSAQTNVDMQTESKNEAVDDSRMEDPNQLPTPDDEGQSNVLPINTNSHVQASSAANAHSSAQPSGRKRKSKDSDKKSRKRQREEASDSASKAPRGESADVAMTGTTSVSPAVDERSSAVPELPGSTSRIGDLAREYYSQRYASKNSTPTKSNMAAVSNKRLRLAGLETFAPDDSPSAARQQRQATSARSSSERPESPVSKHIQDAADSMDLDADDDYVNESHLGSDDLGADINERLDEDDSAVPNERQALESPAHEPAASNSKSKSKTARQSGSKSSATKTRHAKSSYLDREAHDNVQAFNEMPSPAVIAASRKGKGRAKNPVPESNATDPSHGQQGSEKQAKITDLMMRTRPSSAGSSSQRPSATPAPTFTRMLSKKVTRLANPKPEAEETGPFTGNDIRNLKEAIDKWRDMHDLTDVEINDMVQKNPQEAKTTDFWNYVHHSCPNRKRQKVINQVRKTHHNFVARATWTKEQHDELAELYEIHGKNFKLLGQLINRHPADVRDRIRNYVVCGDKRRTDVWDHEEEAKLITILNEAFEKIRELKAHGRSDLNPQDDEELVDWAQVSENMEHTRSRLQCQVKWKHLRLRMEGGNIDGKAGHSMADIIQTARDDFKKMTNKDLFLICKAIKKSGTTSDSRIGWAKLRNTWWAMEQWNRPALMLAWHRLSRSMPGWTSNTQVPEIARYQMDKYQESKKVHILPESEMDMDAETQALEHKVGKIIRNTKMYKTPHFAVKSDDEDDEEDVENNEVDVGRPQRLNLDAQDENDLEIQESENGSQQGDEPSEEYAEAAAREAETKKKSKPKTRRSSQKIRPTIEQSPEAQPSKASHGTSTLPNAQGKDSARSRAAGKARAKPSRARKSKVTKTIAQDDAEVSSDTDADDVEDIPAVLPD</sequence>
<feature type="compositionally biased region" description="Polar residues" evidence="4">
    <location>
        <begin position="252"/>
        <end position="266"/>
    </location>
</feature>
<feature type="region of interest" description="Disordered" evidence="4">
    <location>
        <begin position="421"/>
        <end position="597"/>
    </location>
</feature>
<dbReference type="AlphaFoldDB" id="W3WK45"/>
<name>W3WK45_PESFW</name>
<evidence type="ECO:0000256" key="4">
    <source>
        <dbReference type="SAM" id="MobiDB-lite"/>
    </source>
</evidence>
<dbReference type="HOGENOM" id="CLU_276711_0_0_1"/>
<accession>W3WK45</accession>
<evidence type="ECO:0000256" key="3">
    <source>
        <dbReference type="ARBA" id="ARBA00023242"/>
    </source>
</evidence>
<feature type="compositionally biased region" description="Polar residues" evidence="4">
    <location>
        <begin position="580"/>
        <end position="595"/>
    </location>
</feature>
<gene>
    <name evidence="6" type="ORF">PFICI_14478</name>
</gene>
<feature type="compositionally biased region" description="Basic residues" evidence="4">
    <location>
        <begin position="183"/>
        <end position="195"/>
    </location>
</feature>
<proteinExistence type="predicted"/>
<evidence type="ECO:0000256" key="2">
    <source>
        <dbReference type="ARBA" id="ARBA00023125"/>
    </source>
</evidence>
<feature type="region of interest" description="Disordered" evidence="4">
    <location>
        <begin position="1"/>
        <end position="387"/>
    </location>
</feature>
<dbReference type="OrthoDB" id="39591at2759"/>
<feature type="compositionally biased region" description="Acidic residues" evidence="4">
    <location>
        <begin position="1127"/>
        <end position="1142"/>
    </location>
</feature>
<evidence type="ECO:0000256" key="1">
    <source>
        <dbReference type="ARBA" id="ARBA00004123"/>
    </source>
</evidence>